<evidence type="ECO:0000256" key="1">
    <source>
        <dbReference type="SAM" id="MobiDB-lite"/>
    </source>
</evidence>
<evidence type="ECO:0000313" key="4">
    <source>
        <dbReference type="Proteomes" id="UP001172101"/>
    </source>
</evidence>
<organism evidence="3 4">
    <name type="scientific">Lasiosphaeria miniovina</name>
    <dbReference type="NCBI Taxonomy" id="1954250"/>
    <lineage>
        <taxon>Eukaryota</taxon>
        <taxon>Fungi</taxon>
        <taxon>Dikarya</taxon>
        <taxon>Ascomycota</taxon>
        <taxon>Pezizomycotina</taxon>
        <taxon>Sordariomycetes</taxon>
        <taxon>Sordariomycetidae</taxon>
        <taxon>Sordariales</taxon>
        <taxon>Lasiosphaeriaceae</taxon>
        <taxon>Lasiosphaeria</taxon>
    </lineage>
</organism>
<feature type="domain" description="ER-bound oxygenase mpaB/mpaB'/Rubber oxygenase catalytic" evidence="2">
    <location>
        <begin position="129"/>
        <end position="362"/>
    </location>
</feature>
<reference evidence="3" key="1">
    <citation type="submission" date="2023-06" db="EMBL/GenBank/DDBJ databases">
        <title>Genome-scale phylogeny and comparative genomics of the fungal order Sordariales.</title>
        <authorList>
            <consortium name="Lawrence Berkeley National Laboratory"/>
            <person name="Hensen N."/>
            <person name="Bonometti L."/>
            <person name="Westerberg I."/>
            <person name="Brannstrom I.O."/>
            <person name="Guillou S."/>
            <person name="Cros-Aarteil S."/>
            <person name="Calhoun S."/>
            <person name="Haridas S."/>
            <person name="Kuo A."/>
            <person name="Mondo S."/>
            <person name="Pangilinan J."/>
            <person name="Riley R."/>
            <person name="LaButti K."/>
            <person name="Andreopoulos B."/>
            <person name="Lipzen A."/>
            <person name="Chen C."/>
            <person name="Yanf M."/>
            <person name="Daum C."/>
            <person name="Ng V."/>
            <person name="Clum A."/>
            <person name="Steindorff A."/>
            <person name="Ohm R."/>
            <person name="Martin F."/>
            <person name="Silar P."/>
            <person name="Natvig D."/>
            <person name="Lalanne C."/>
            <person name="Gautier V."/>
            <person name="Ament-velasquez S.L."/>
            <person name="Kruys A."/>
            <person name="Hutchinson M.I."/>
            <person name="Powell A.J."/>
            <person name="Barry K."/>
            <person name="Miller A.N."/>
            <person name="Grigoriev I.V."/>
            <person name="Debuchy R."/>
            <person name="Gladieux P."/>
            <person name="Thoren M.H."/>
            <person name="Johannesson H."/>
        </authorList>
    </citation>
    <scope>NUCLEOTIDE SEQUENCE</scope>
    <source>
        <strain evidence="3">SMH2392-1A</strain>
    </source>
</reference>
<dbReference type="Pfam" id="PF09995">
    <property type="entry name" value="MPAB_Lcp_cat"/>
    <property type="match status" value="1"/>
</dbReference>
<comment type="caution">
    <text evidence="3">The sequence shown here is derived from an EMBL/GenBank/DDBJ whole genome shotgun (WGS) entry which is preliminary data.</text>
</comment>
<proteinExistence type="predicted"/>
<sequence>WGYEFEWTRQHMTPEQMRPLMFSYDVLATECLDRLDELAPVSLPSKAGERRTKPSGKAATTDGELTLDGKEDPGERGGHHRRHRDLFELLRQQAYHDETLQRLWAEVNTVPEWVDWQQIERGQHVFYRYVGPFLVGLTFQSLLGGMAFHRVVETLARTGGFGMGAARRRLLETFQHVLDVTEGLEAVQPGLGQGGKGWASTVRVRLLHASVRRRILRLAASDPEYFDVARYGVPVNDLDSIGTVLAFSASLIWVSFPRQGIFLRESEIADYIALWRWVAYLLGTPTDVLATPTAARTMMESLLARTDEVAPSTASQDLANNIIASLAGQPPTYPSADFLRAEAYWLNGHALADALAVPRPPRYYTVLVAGQCLFFMAMSYAKRAVPAWDRRSIRRLRPMLRAVVLEQAGGRDATHAFKYIP</sequence>
<feature type="compositionally biased region" description="Basic and acidic residues" evidence="1">
    <location>
        <begin position="67"/>
        <end position="77"/>
    </location>
</feature>
<feature type="non-terminal residue" evidence="3">
    <location>
        <position position="1"/>
    </location>
</feature>
<evidence type="ECO:0000259" key="2">
    <source>
        <dbReference type="Pfam" id="PF09995"/>
    </source>
</evidence>
<dbReference type="RefSeq" id="XP_060291501.1">
    <property type="nucleotide sequence ID" value="XM_060436226.1"/>
</dbReference>
<dbReference type="InterPro" id="IPR018713">
    <property type="entry name" value="MPAB/Lcp_cat_dom"/>
</dbReference>
<feature type="non-terminal residue" evidence="3">
    <location>
        <position position="421"/>
    </location>
</feature>
<dbReference type="EMBL" id="JAUIRO010000007">
    <property type="protein sequence ID" value="KAK0706407.1"/>
    <property type="molecule type" value="Genomic_DNA"/>
</dbReference>
<name>A0AA39ZZC8_9PEZI</name>
<accession>A0AA39ZZC8</accession>
<feature type="region of interest" description="Disordered" evidence="1">
    <location>
        <begin position="43"/>
        <end position="81"/>
    </location>
</feature>
<dbReference type="GO" id="GO:0016491">
    <property type="term" value="F:oxidoreductase activity"/>
    <property type="evidence" value="ECO:0007669"/>
    <property type="project" value="InterPro"/>
</dbReference>
<dbReference type="Proteomes" id="UP001172101">
    <property type="component" value="Unassembled WGS sequence"/>
</dbReference>
<dbReference type="PANTHER" id="PTHR37539">
    <property type="entry name" value="SECRETED PROTEIN-RELATED"/>
    <property type="match status" value="1"/>
</dbReference>
<dbReference type="GeneID" id="85319496"/>
<dbReference type="AlphaFoldDB" id="A0AA39ZZC8"/>
<evidence type="ECO:0000313" key="3">
    <source>
        <dbReference type="EMBL" id="KAK0706407.1"/>
    </source>
</evidence>
<dbReference type="PANTHER" id="PTHR37539:SF1">
    <property type="entry name" value="ER-BOUND OXYGENASE MPAB_MPAB'_RUBBER OXYGENASE CATALYTIC DOMAIN-CONTAINING PROTEIN"/>
    <property type="match status" value="1"/>
</dbReference>
<keyword evidence="4" id="KW-1185">Reference proteome</keyword>
<gene>
    <name evidence="3" type="ORF">B0T26DRAFT_628442</name>
</gene>
<dbReference type="InterPro" id="IPR037473">
    <property type="entry name" value="Lcp-like"/>
</dbReference>
<protein>
    <recommendedName>
        <fullName evidence="2">ER-bound oxygenase mpaB/mpaB'/Rubber oxygenase catalytic domain-containing protein</fullName>
    </recommendedName>
</protein>